<sequence length="79" mass="8179">MDVEVDGFNLVMRPADPAMAAVVVEAEEKKGAAEAAEKEAAAALAKAARTLTRSLTVRDTGAILGVSYQYVTTLAPKAS</sequence>
<dbReference type="RefSeq" id="WP_257633214.1">
    <property type="nucleotide sequence ID" value="NZ_JANIIC010000032.1"/>
</dbReference>
<organism evidence="1 2">
    <name type="scientific">Streptomyces malaysiensis subsp. samsunensis</name>
    <dbReference type="NCBI Taxonomy" id="459658"/>
    <lineage>
        <taxon>Bacteria</taxon>
        <taxon>Bacillati</taxon>
        <taxon>Actinomycetota</taxon>
        <taxon>Actinomycetes</taxon>
        <taxon>Kitasatosporales</taxon>
        <taxon>Streptomycetaceae</taxon>
        <taxon>Streptomyces</taxon>
        <taxon>Streptomyces violaceusniger group</taxon>
    </lineage>
</organism>
<dbReference type="Proteomes" id="UP001142400">
    <property type="component" value="Unassembled WGS sequence"/>
</dbReference>
<dbReference type="AlphaFoldDB" id="A0A9X2RVM4"/>
<keyword evidence="2" id="KW-1185">Reference proteome</keyword>
<evidence type="ECO:0000313" key="2">
    <source>
        <dbReference type="Proteomes" id="UP001142400"/>
    </source>
</evidence>
<evidence type="ECO:0000313" key="1">
    <source>
        <dbReference type="EMBL" id="MCQ8832407.1"/>
    </source>
</evidence>
<protein>
    <submittedName>
        <fullName evidence="1">Uncharacterized protein</fullName>
    </submittedName>
</protein>
<dbReference type="EMBL" id="JANIIC010000032">
    <property type="protein sequence ID" value="MCQ8832407.1"/>
    <property type="molecule type" value="Genomic_DNA"/>
</dbReference>
<gene>
    <name evidence="1" type="ORF">NQU54_25900</name>
</gene>
<proteinExistence type="predicted"/>
<accession>A0A9X2RVM4</accession>
<reference evidence="1" key="1">
    <citation type="submission" date="2022-06" db="EMBL/GenBank/DDBJ databases">
        <title>WGS of actinobacteria.</title>
        <authorList>
            <person name="Thawai C."/>
        </authorList>
    </citation>
    <scope>NUCLEOTIDE SEQUENCE</scope>
    <source>
        <strain evidence="1">DSM 42010</strain>
    </source>
</reference>
<comment type="caution">
    <text evidence="1">The sequence shown here is derived from an EMBL/GenBank/DDBJ whole genome shotgun (WGS) entry which is preliminary data.</text>
</comment>
<name>A0A9X2RVM4_STRMQ</name>